<dbReference type="Gene3D" id="2.60.40.1130">
    <property type="entry name" value="Rab geranylgeranyltransferase alpha-subunit, insert domain"/>
    <property type="match status" value="1"/>
</dbReference>
<gene>
    <name evidence="2" type="ORF">TSUD_37280</name>
</gene>
<feature type="non-terminal residue" evidence="2">
    <location>
        <position position="65"/>
    </location>
</feature>
<dbReference type="Pfam" id="PF17967">
    <property type="entry name" value="Pullulanase_N2"/>
    <property type="match status" value="1"/>
</dbReference>
<sequence length="65" mass="7263">VVEKFPHIRGYRAFNVPPGSDVKSLLKSQLAVVIYDYELFSYNGPLGALFSEEAVSLYLWAPTAQ</sequence>
<dbReference type="Proteomes" id="UP000242715">
    <property type="component" value="Unassembled WGS sequence"/>
</dbReference>
<organism evidence="2 3">
    <name type="scientific">Trifolium subterraneum</name>
    <name type="common">Subterranean clover</name>
    <dbReference type="NCBI Taxonomy" id="3900"/>
    <lineage>
        <taxon>Eukaryota</taxon>
        <taxon>Viridiplantae</taxon>
        <taxon>Streptophyta</taxon>
        <taxon>Embryophyta</taxon>
        <taxon>Tracheophyta</taxon>
        <taxon>Spermatophyta</taxon>
        <taxon>Magnoliopsida</taxon>
        <taxon>eudicotyledons</taxon>
        <taxon>Gunneridae</taxon>
        <taxon>Pentapetalae</taxon>
        <taxon>rosids</taxon>
        <taxon>fabids</taxon>
        <taxon>Fabales</taxon>
        <taxon>Fabaceae</taxon>
        <taxon>Papilionoideae</taxon>
        <taxon>50 kb inversion clade</taxon>
        <taxon>NPAAA clade</taxon>
        <taxon>Hologalegina</taxon>
        <taxon>IRL clade</taxon>
        <taxon>Trifolieae</taxon>
        <taxon>Trifolium</taxon>
    </lineage>
</organism>
<proteinExistence type="predicted"/>
<evidence type="ECO:0000313" key="3">
    <source>
        <dbReference type="Proteomes" id="UP000242715"/>
    </source>
</evidence>
<name>A0A2Z6LIC2_TRISU</name>
<evidence type="ECO:0000313" key="2">
    <source>
        <dbReference type="EMBL" id="GAU16970.1"/>
    </source>
</evidence>
<dbReference type="EMBL" id="DF973165">
    <property type="protein sequence ID" value="GAU16970.1"/>
    <property type="molecule type" value="Genomic_DNA"/>
</dbReference>
<dbReference type="AlphaFoldDB" id="A0A2Z6LIC2"/>
<dbReference type="SUPFAM" id="SSF81296">
    <property type="entry name" value="E set domains"/>
    <property type="match status" value="1"/>
</dbReference>
<dbReference type="InterPro" id="IPR014756">
    <property type="entry name" value="Ig_E-set"/>
</dbReference>
<dbReference type="OrthoDB" id="204980at2759"/>
<feature type="domain" description="Pullulanase N2" evidence="1">
    <location>
        <begin position="2"/>
        <end position="36"/>
    </location>
</feature>
<keyword evidence="3" id="KW-1185">Reference proteome</keyword>
<dbReference type="InterPro" id="IPR040671">
    <property type="entry name" value="Pullulanase_N2"/>
</dbReference>
<protein>
    <recommendedName>
        <fullName evidence="1">Pullulanase N2 domain-containing protein</fullName>
    </recommendedName>
</protein>
<evidence type="ECO:0000259" key="1">
    <source>
        <dbReference type="Pfam" id="PF17967"/>
    </source>
</evidence>
<accession>A0A2Z6LIC2</accession>
<reference evidence="3" key="1">
    <citation type="journal article" date="2017" name="Front. Plant Sci.">
        <title>Climate Clever Clovers: New Paradigm to Reduce the Environmental Footprint of Ruminants by Breeding Low Methanogenic Forages Utilizing Haplotype Variation.</title>
        <authorList>
            <person name="Kaur P."/>
            <person name="Appels R."/>
            <person name="Bayer P.E."/>
            <person name="Keeble-Gagnere G."/>
            <person name="Wang J."/>
            <person name="Hirakawa H."/>
            <person name="Shirasawa K."/>
            <person name="Vercoe P."/>
            <person name="Stefanova K."/>
            <person name="Durmic Z."/>
            <person name="Nichols P."/>
            <person name="Revell C."/>
            <person name="Isobe S.N."/>
            <person name="Edwards D."/>
            <person name="Erskine W."/>
        </authorList>
    </citation>
    <scope>NUCLEOTIDE SEQUENCE [LARGE SCALE GENOMIC DNA]</scope>
    <source>
        <strain evidence="3">cv. Daliak</strain>
    </source>
</reference>
<feature type="non-terminal residue" evidence="2">
    <location>
        <position position="1"/>
    </location>
</feature>